<feature type="transmembrane region" description="Helical" evidence="9">
    <location>
        <begin position="160"/>
        <end position="182"/>
    </location>
</feature>
<evidence type="ECO:0000256" key="7">
    <source>
        <dbReference type="ARBA" id="ARBA00022989"/>
    </source>
</evidence>
<comment type="caution">
    <text evidence="11">The sequence shown here is derived from an EMBL/GenBank/DDBJ whole genome shotgun (WGS) entry which is preliminary data.</text>
</comment>
<dbReference type="PANTHER" id="PTHR30433:SF2">
    <property type="entry name" value="MOTILITY PROTEIN A"/>
    <property type="match status" value="1"/>
</dbReference>
<dbReference type="PROSITE" id="PS01307">
    <property type="entry name" value="MOTA"/>
    <property type="match status" value="1"/>
</dbReference>
<comment type="similarity">
    <text evidence="2">Belongs to the MotA family.</text>
</comment>
<keyword evidence="4" id="KW-1003">Cell membrane</keyword>
<reference evidence="11 12" key="1">
    <citation type="submission" date="2020-03" db="EMBL/GenBank/DDBJ databases">
        <title>Genomic Encyclopedia of Type Strains, Phase III (KMG-III): the genomes of soil and plant-associated and newly described type strains.</title>
        <authorList>
            <person name="Whitman W."/>
        </authorList>
    </citation>
    <scope>NUCLEOTIDE SEQUENCE [LARGE SCALE GENOMIC DNA]</scope>
    <source>
        <strain evidence="11 12">CECT 8804</strain>
    </source>
</reference>
<protein>
    <submittedName>
        <fullName evidence="11">Chemotaxis protein MotA</fullName>
    </submittedName>
</protein>
<evidence type="ECO:0000256" key="8">
    <source>
        <dbReference type="ARBA" id="ARBA00023136"/>
    </source>
</evidence>
<evidence type="ECO:0000256" key="6">
    <source>
        <dbReference type="ARBA" id="ARBA00022779"/>
    </source>
</evidence>
<evidence type="ECO:0000313" key="11">
    <source>
        <dbReference type="EMBL" id="NIJ08987.1"/>
    </source>
</evidence>
<evidence type="ECO:0000256" key="5">
    <source>
        <dbReference type="ARBA" id="ARBA00022692"/>
    </source>
</evidence>
<dbReference type="InterPro" id="IPR002898">
    <property type="entry name" value="MotA_ExbB_proton_chnl"/>
</dbReference>
<gene>
    <name evidence="11" type="ORF">FHS31_002617</name>
</gene>
<evidence type="ECO:0000256" key="2">
    <source>
        <dbReference type="ARBA" id="ARBA00008038"/>
    </source>
</evidence>
<evidence type="ECO:0000256" key="3">
    <source>
        <dbReference type="ARBA" id="ARBA00022448"/>
    </source>
</evidence>
<name>A0ABX0TTZ7_9SPHN</name>
<keyword evidence="12" id="KW-1185">Reference proteome</keyword>
<dbReference type="Proteomes" id="UP000727456">
    <property type="component" value="Unassembled WGS sequence"/>
</dbReference>
<feature type="domain" description="MotA/TolQ/ExbB proton channel" evidence="10">
    <location>
        <begin position="86"/>
        <end position="196"/>
    </location>
</feature>
<dbReference type="EMBL" id="JAAOZC010000007">
    <property type="protein sequence ID" value="NIJ08987.1"/>
    <property type="molecule type" value="Genomic_DNA"/>
</dbReference>
<evidence type="ECO:0000256" key="4">
    <source>
        <dbReference type="ARBA" id="ARBA00022475"/>
    </source>
</evidence>
<accession>A0ABX0TTZ7</accession>
<keyword evidence="7 9" id="KW-1133">Transmembrane helix</keyword>
<keyword evidence="5 9" id="KW-0812">Transmembrane</keyword>
<proteinExistence type="inferred from homology"/>
<dbReference type="InterPro" id="IPR047055">
    <property type="entry name" value="MotA-like"/>
</dbReference>
<dbReference type="PANTHER" id="PTHR30433">
    <property type="entry name" value="CHEMOTAXIS PROTEIN MOTA"/>
    <property type="match status" value="1"/>
</dbReference>
<keyword evidence="3" id="KW-0813">Transport</keyword>
<keyword evidence="8 9" id="KW-0472">Membrane</keyword>
<evidence type="ECO:0000313" key="12">
    <source>
        <dbReference type="Proteomes" id="UP000727456"/>
    </source>
</evidence>
<evidence type="ECO:0000256" key="9">
    <source>
        <dbReference type="SAM" id="Phobius"/>
    </source>
</evidence>
<dbReference type="PROSITE" id="PS51257">
    <property type="entry name" value="PROKAR_LIPOPROTEIN"/>
    <property type="match status" value="1"/>
</dbReference>
<comment type="subcellular location">
    <subcellularLocation>
        <location evidence="1">Cell membrane</location>
        <topology evidence="1">Multi-pass membrane protein</topology>
    </subcellularLocation>
</comment>
<dbReference type="InterPro" id="IPR000540">
    <property type="entry name" value="Flag_MotA_CS"/>
</dbReference>
<organism evidence="11 12">
    <name type="scientific">Sphingomonas vulcanisoli</name>
    <dbReference type="NCBI Taxonomy" id="1658060"/>
    <lineage>
        <taxon>Bacteria</taxon>
        <taxon>Pseudomonadati</taxon>
        <taxon>Pseudomonadota</taxon>
        <taxon>Alphaproteobacteria</taxon>
        <taxon>Sphingomonadales</taxon>
        <taxon>Sphingomonadaceae</taxon>
        <taxon>Sphingomonas</taxon>
    </lineage>
</organism>
<evidence type="ECO:0000256" key="1">
    <source>
        <dbReference type="ARBA" id="ARBA00004651"/>
    </source>
</evidence>
<keyword evidence="6" id="KW-0283">Flagellar rotation</keyword>
<evidence type="ECO:0000259" key="10">
    <source>
        <dbReference type="Pfam" id="PF01618"/>
    </source>
</evidence>
<dbReference type="RefSeq" id="WP_167074167.1">
    <property type="nucleotide sequence ID" value="NZ_JAAOZC010000007.1"/>
</dbReference>
<sequence>MRIVVLVDALLAFVDPLAFGAVWGGSVLVACARASRGEATAAFAALKPLFAADPQADADAARRATNRIAAVAEVKGIVFAERVSTTGRFLAQAAAELADARDAEDFARWADEQLAARAARHAGAIAFWEAMADTAPAMGMIATVIGLVRMFATLDDPHAIGGPMATALVATLMGLIVANLIAGPIAARLERLSAAELAWQRRTLDHFSRLAQAELSDARALQRRVQRSVAA</sequence>
<dbReference type="Pfam" id="PF01618">
    <property type="entry name" value="MotA_ExbB"/>
    <property type="match status" value="1"/>
</dbReference>